<dbReference type="PROSITE" id="PS00455">
    <property type="entry name" value="AMP_BINDING"/>
    <property type="match status" value="1"/>
</dbReference>
<dbReference type="NCBIfam" id="NF002937">
    <property type="entry name" value="PRK03584.1"/>
    <property type="match status" value="1"/>
</dbReference>
<dbReference type="InterPro" id="IPR032387">
    <property type="entry name" value="ACAS_N"/>
</dbReference>
<evidence type="ECO:0000256" key="4">
    <source>
        <dbReference type="ARBA" id="ARBA00022840"/>
    </source>
</evidence>
<dbReference type="NCBIfam" id="TIGR01217">
    <property type="entry name" value="ac_ac_CoA_syn"/>
    <property type="match status" value="1"/>
</dbReference>
<evidence type="ECO:0000256" key="5">
    <source>
        <dbReference type="SAM" id="MobiDB-lite"/>
    </source>
</evidence>
<dbReference type="Gene3D" id="3.40.50.12780">
    <property type="entry name" value="N-terminal domain of ligase-like"/>
    <property type="match status" value="1"/>
</dbReference>
<evidence type="ECO:0000256" key="1">
    <source>
        <dbReference type="ARBA" id="ARBA00006432"/>
    </source>
</evidence>
<dbReference type="PANTHER" id="PTHR42921">
    <property type="entry name" value="ACETOACETYL-COA SYNTHETASE"/>
    <property type="match status" value="1"/>
</dbReference>
<protein>
    <submittedName>
        <fullName evidence="9">Acetoacetate--CoA ligase</fullName>
        <ecNumber evidence="9">6.2.1.16</ecNumber>
    </submittedName>
</protein>
<dbReference type="InterPro" id="IPR042099">
    <property type="entry name" value="ANL_N_sf"/>
</dbReference>
<dbReference type="EC" id="6.2.1.16" evidence="9"/>
<dbReference type="GO" id="GO:0005524">
    <property type="term" value="F:ATP binding"/>
    <property type="evidence" value="ECO:0007669"/>
    <property type="project" value="UniProtKB-KW"/>
</dbReference>
<keyword evidence="2 9" id="KW-0436">Ligase</keyword>
<evidence type="ECO:0000256" key="2">
    <source>
        <dbReference type="ARBA" id="ARBA00022598"/>
    </source>
</evidence>
<comment type="caution">
    <text evidence="9">The sequence shown here is derived from an EMBL/GenBank/DDBJ whole genome shotgun (WGS) entry which is preliminary data.</text>
</comment>
<feature type="domain" description="Acetyl-coenzyme A synthetase N-terminal" evidence="8">
    <location>
        <begin position="63"/>
        <end position="116"/>
    </location>
</feature>
<dbReference type="Proteomes" id="UP001165378">
    <property type="component" value="Unassembled WGS sequence"/>
</dbReference>
<accession>A0AA41U6Q3</accession>
<dbReference type="InterPro" id="IPR005914">
    <property type="entry name" value="Acac_CoA_synth"/>
</dbReference>
<organism evidence="9 10">
    <name type="scientific">Yinghuangia soli</name>
    <dbReference type="NCBI Taxonomy" id="2908204"/>
    <lineage>
        <taxon>Bacteria</taxon>
        <taxon>Bacillati</taxon>
        <taxon>Actinomycetota</taxon>
        <taxon>Actinomycetes</taxon>
        <taxon>Kitasatosporales</taxon>
        <taxon>Streptomycetaceae</taxon>
        <taxon>Yinghuangia</taxon>
    </lineage>
</organism>
<name>A0AA41U6Q3_9ACTN</name>
<dbReference type="AlphaFoldDB" id="A0AA41U6Q3"/>
<feature type="domain" description="AMP-dependent synthetase/ligase" evidence="6">
    <location>
        <begin position="157"/>
        <end position="521"/>
    </location>
</feature>
<dbReference type="InterPro" id="IPR045851">
    <property type="entry name" value="AMP-bd_C_sf"/>
</dbReference>
<evidence type="ECO:0000259" key="8">
    <source>
        <dbReference type="Pfam" id="PF16177"/>
    </source>
</evidence>
<evidence type="ECO:0000313" key="9">
    <source>
        <dbReference type="EMBL" id="MCF2533252.1"/>
    </source>
</evidence>
<dbReference type="Pfam" id="PF13193">
    <property type="entry name" value="AMP-binding_C"/>
    <property type="match status" value="1"/>
</dbReference>
<dbReference type="SUPFAM" id="SSF56801">
    <property type="entry name" value="Acetyl-CoA synthetase-like"/>
    <property type="match status" value="1"/>
</dbReference>
<dbReference type="Pfam" id="PF16177">
    <property type="entry name" value="ACAS_N"/>
    <property type="match status" value="1"/>
</dbReference>
<evidence type="ECO:0000256" key="3">
    <source>
        <dbReference type="ARBA" id="ARBA00022741"/>
    </source>
</evidence>
<feature type="domain" description="AMP-binding enzyme C-terminal" evidence="7">
    <location>
        <begin position="585"/>
        <end position="657"/>
    </location>
</feature>
<dbReference type="EMBL" id="JAKFHA010000046">
    <property type="protein sequence ID" value="MCF2533252.1"/>
    <property type="molecule type" value="Genomic_DNA"/>
</dbReference>
<dbReference type="InterPro" id="IPR000873">
    <property type="entry name" value="AMP-dep_synth/lig_dom"/>
</dbReference>
<evidence type="ECO:0000259" key="7">
    <source>
        <dbReference type="Pfam" id="PF13193"/>
    </source>
</evidence>
<dbReference type="Pfam" id="PF00501">
    <property type="entry name" value="AMP-binding"/>
    <property type="match status" value="1"/>
</dbReference>
<feature type="region of interest" description="Disordered" evidence="5">
    <location>
        <begin position="1"/>
        <end position="35"/>
    </location>
</feature>
<evidence type="ECO:0000259" key="6">
    <source>
        <dbReference type="Pfam" id="PF00501"/>
    </source>
</evidence>
<feature type="compositionally biased region" description="Polar residues" evidence="5">
    <location>
        <begin position="1"/>
        <end position="14"/>
    </location>
</feature>
<keyword evidence="10" id="KW-1185">Reference proteome</keyword>
<dbReference type="Gene3D" id="3.30.300.30">
    <property type="match status" value="1"/>
</dbReference>
<dbReference type="PANTHER" id="PTHR42921:SF1">
    <property type="entry name" value="ACETOACETYL-COA SYNTHETASE"/>
    <property type="match status" value="1"/>
</dbReference>
<gene>
    <name evidence="9" type="ORF">LZ495_39380</name>
</gene>
<evidence type="ECO:0000313" key="10">
    <source>
        <dbReference type="Proteomes" id="UP001165378"/>
    </source>
</evidence>
<dbReference type="InterPro" id="IPR020845">
    <property type="entry name" value="AMP-binding_CS"/>
</dbReference>
<sequence>MTETPGTPTRTSMNPPAAQEISAEEPRPPAALWEPDPDAVQAATISAFMRDVEQRYGVPLANYRDLWRWSVDRLPDFWSAVWTFFAVAPGEAPSPVLAADALPGAEWFPGVQLNFVDRVFAGRRADEVALIAVTEAGVEAGEAGEAGGPDSARTPADAEERLTWSELEQRVAATADLLRDLGVGPGDRVVGFLPNGTAAVVAFLAAASIGAIWSCCGPDYAAPAAANRLAQLEPKVLVCADGYHFNGRRHDRRAEAVRLAGLLPTVSAVVHVRHLGLPAHEFPVPSVDWRSAADPAPGPLRVEPVPFDHPLWVLYSSGTTGVPKAIVHGHGGVVLDGLKTLGLHLDLTDRDRLFWYTTTNWMMWNFTVQALLSGASLLLYDGSPARPHVDRLWELAAEHRVTVLGTSPGYLAACERDDSRRLAEAYDLSALRLLGATGSPVPAASSAWIHGQFGGRVPLVSVSGGTDVVTALAGWAPNLPIRPGEISAPALGVALDSFDADGKPVRGDVGELVVTRPMPTMPLYFWNDPDGTKYHEAYFDTYDGIWRHGDWVTVTERGSIVIHGRSDATLNRHGVRLGSADIYDVVERVPGVLDSLVVGIDRPDGAYWMPLFVVVDGELDDGLRAAIAERLRREASPRHVPDAIVAVPGIPRTRTGKKIEVPVKRILLGAEPGRVVSRDAVDDPVLLDAFLAIARKAAGA</sequence>
<dbReference type="GO" id="GO:0006629">
    <property type="term" value="P:lipid metabolic process"/>
    <property type="evidence" value="ECO:0007669"/>
    <property type="project" value="InterPro"/>
</dbReference>
<dbReference type="InterPro" id="IPR025110">
    <property type="entry name" value="AMP-bd_C"/>
</dbReference>
<proteinExistence type="inferred from homology"/>
<keyword evidence="3" id="KW-0547">Nucleotide-binding</keyword>
<reference evidence="9" key="1">
    <citation type="submission" date="2022-01" db="EMBL/GenBank/DDBJ databases">
        <title>Genome-Based Taxonomic Classification of the Phylum Actinobacteria.</title>
        <authorList>
            <person name="Gao Y."/>
        </authorList>
    </citation>
    <scope>NUCLEOTIDE SEQUENCE</scope>
    <source>
        <strain evidence="9">KLBMP 8922</strain>
    </source>
</reference>
<comment type="similarity">
    <text evidence="1">Belongs to the ATP-dependent AMP-binding enzyme family.</text>
</comment>
<keyword evidence="4" id="KW-0067">ATP-binding</keyword>
<dbReference type="GO" id="GO:0030729">
    <property type="term" value="F:acetoacetate-CoA ligase activity"/>
    <property type="evidence" value="ECO:0007669"/>
    <property type="project" value="UniProtKB-EC"/>
</dbReference>